<dbReference type="InterPro" id="IPR018189">
    <property type="entry name" value="Phosphoglucose_isomerase_CS"/>
</dbReference>
<dbReference type="PRINTS" id="PR00662">
    <property type="entry name" value="G6PISOMERASE"/>
</dbReference>
<dbReference type="Gene3D" id="3.40.50.10490">
    <property type="entry name" value="Glucose-6-phosphate isomerase like protein, domain 1"/>
    <property type="match status" value="2"/>
</dbReference>
<evidence type="ECO:0000256" key="6">
    <source>
        <dbReference type="ARBA" id="ARBA00023235"/>
    </source>
</evidence>
<dbReference type="Pfam" id="PF00342">
    <property type="entry name" value="PGI"/>
    <property type="match status" value="1"/>
</dbReference>
<comment type="similarity">
    <text evidence="2">Belongs to the GPI family.</text>
</comment>
<evidence type="ECO:0000313" key="8">
    <source>
        <dbReference type="EMBL" id="CAB4666335.1"/>
    </source>
</evidence>
<dbReference type="GO" id="GO:0006096">
    <property type="term" value="P:glycolytic process"/>
    <property type="evidence" value="ECO:0007669"/>
    <property type="project" value="UniProtKB-UniPathway"/>
</dbReference>
<dbReference type="GO" id="GO:0004347">
    <property type="term" value="F:glucose-6-phosphate isomerase activity"/>
    <property type="evidence" value="ECO:0007669"/>
    <property type="project" value="UniProtKB-EC"/>
</dbReference>
<dbReference type="InterPro" id="IPR001672">
    <property type="entry name" value="G6P_Isomerase"/>
</dbReference>
<dbReference type="PANTHER" id="PTHR11469">
    <property type="entry name" value="GLUCOSE-6-PHOSPHATE ISOMERASE"/>
    <property type="match status" value="1"/>
</dbReference>
<dbReference type="UniPathway" id="UPA00109">
    <property type="reaction ID" value="UER00181"/>
</dbReference>
<dbReference type="AlphaFoldDB" id="A0A6J6M0N8"/>
<comment type="catalytic activity">
    <reaction evidence="7">
        <text>alpha-D-glucose 6-phosphate = beta-D-fructose 6-phosphate</text>
        <dbReference type="Rhea" id="RHEA:11816"/>
        <dbReference type="ChEBI" id="CHEBI:57634"/>
        <dbReference type="ChEBI" id="CHEBI:58225"/>
        <dbReference type="EC" id="5.3.1.9"/>
    </reaction>
</comment>
<dbReference type="CDD" id="cd05016">
    <property type="entry name" value="SIS_PGI_2"/>
    <property type="match status" value="1"/>
</dbReference>
<reference evidence="8" key="1">
    <citation type="submission" date="2020-05" db="EMBL/GenBank/DDBJ databases">
        <authorList>
            <person name="Chiriac C."/>
            <person name="Salcher M."/>
            <person name="Ghai R."/>
            <person name="Kavagutti S V."/>
        </authorList>
    </citation>
    <scope>NUCLEOTIDE SEQUENCE</scope>
</reference>
<evidence type="ECO:0000256" key="5">
    <source>
        <dbReference type="ARBA" id="ARBA00023152"/>
    </source>
</evidence>
<evidence type="ECO:0000256" key="3">
    <source>
        <dbReference type="ARBA" id="ARBA00011952"/>
    </source>
</evidence>
<comment type="pathway">
    <text evidence="1">Carbohydrate degradation; glycolysis; D-glyceraldehyde 3-phosphate and glycerone phosphate from D-glucose: step 2/4.</text>
</comment>
<dbReference type="NCBIfam" id="NF001211">
    <property type="entry name" value="PRK00179.1"/>
    <property type="match status" value="1"/>
</dbReference>
<keyword evidence="5" id="KW-0324">Glycolysis</keyword>
<dbReference type="GO" id="GO:0005829">
    <property type="term" value="C:cytosol"/>
    <property type="evidence" value="ECO:0007669"/>
    <property type="project" value="TreeGrafter"/>
</dbReference>
<accession>A0A6J6M0N8</accession>
<name>A0A6J6M0N8_9ZZZZ</name>
<dbReference type="FunFam" id="3.40.50.10490:FF:000060">
    <property type="entry name" value="Glucose-6-phosphate isomerase"/>
    <property type="match status" value="1"/>
</dbReference>
<dbReference type="Gene3D" id="1.10.1390.10">
    <property type="match status" value="1"/>
</dbReference>
<evidence type="ECO:0000256" key="2">
    <source>
        <dbReference type="ARBA" id="ARBA00006604"/>
    </source>
</evidence>
<organism evidence="8">
    <name type="scientific">freshwater metagenome</name>
    <dbReference type="NCBI Taxonomy" id="449393"/>
    <lineage>
        <taxon>unclassified sequences</taxon>
        <taxon>metagenomes</taxon>
        <taxon>ecological metagenomes</taxon>
    </lineage>
</organism>
<dbReference type="GO" id="GO:0051156">
    <property type="term" value="P:glucose 6-phosphate metabolic process"/>
    <property type="evidence" value="ECO:0007669"/>
    <property type="project" value="TreeGrafter"/>
</dbReference>
<dbReference type="HAMAP" id="MF_00473">
    <property type="entry name" value="G6P_isomerase"/>
    <property type="match status" value="1"/>
</dbReference>
<protein>
    <recommendedName>
        <fullName evidence="3">glucose-6-phosphate isomerase</fullName>
        <ecNumber evidence="3">5.3.1.9</ecNumber>
    </recommendedName>
</protein>
<dbReference type="PANTHER" id="PTHR11469:SF1">
    <property type="entry name" value="GLUCOSE-6-PHOSPHATE ISOMERASE"/>
    <property type="match status" value="1"/>
</dbReference>
<evidence type="ECO:0000256" key="4">
    <source>
        <dbReference type="ARBA" id="ARBA00022432"/>
    </source>
</evidence>
<proteinExistence type="inferred from homology"/>
<keyword evidence="6" id="KW-0413">Isomerase</keyword>
<dbReference type="GO" id="GO:0097367">
    <property type="term" value="F:carbohydrate derivative binding"/>
    <property type="evidence" value="ECO:0007669"/>
    <property type="project" value="InterPro"/>
</dbReference>
<dbReference type="InterPro" id="IPR046348">
    <property type="entry name" value="SIS_dom_sf"/>
</dbReference>
<dbReference type="InterPro" id="IPR035476">
    <property type="entry name" value="SIS_PGI_1"/>
</dbReference>
<evidence type="ECO:0000256" key="7">
    <source>
        <dbReference type="ARBA" id="ARBA00029321"/>
    </source>
</evidence>
<evidence type="ECO:0000256" key="1">
    <source>
        <dbReference type="ARBA" id="ARBA00004926"/>
    </source>
</evidence>
<gene>
    <name evidence="8" type="ORF">UFOPK2169_01723</name>
</gene>
<sequence length="505" mass="55139">MNTDSLTHMRSQATQMATIAEMFAKDASRADWLTVDSCGIHADFSRQRINRPLFDALLKELALLDVAGKFARMYAGDVMNVTEERAVLHVAFRGTGTAEKECELAQAQLHSAFSLAQDIRSDDSVDAVINIGIGGSDLGPHMLVKALRRFCNGPIVRFVSNIDPADFDEAIEGLDPQRTVVVVSSKTFTTLETMHNAERARAWMQDAGVNWQDRFVATTAHRDTALAWGIAPHRCLEFYDWVGGRFSVSSVIGFPVMVAVGEEAFQEFLHGMAEMDAHAVQAPLEKNLPALHGALWFMNSVIHQLPTVAVVPYSHDLGQLPAFLQQLVMESNGKGVESSGTAVAHATSPVVWGEAGTNGQHAFFQMLHQGTQVVPVEFVSTVVPMGHDALAHDLLIANMFAQSEALAAGRKGVSSHRDFPGNRPSSVLMLDELTPRRVGSLLAMYEHSVAVQGWLMGVNSFDQFGVELGKELAIDAAHSISQGAALTSQTLTHPLMNWFLEKKRR</sequence>
<dbReference type="SUPFAM" id="SSF53697">
    <property type="entry name" value="SIS domain"/>
    <property type="match status" value="1"/>
</dbReference>
<dbReference type="InterPro" id="IPR023096">
    <property type="entry name" value="G6P_Isomerase_C"/>
</dbReference>
<dbReference type="PROSITE" id="PS00174">
    <property type="entry name" value="P_GLUCOSE_ISOMERASE_2"/>
    <property type="match status" value="1"/>
</dbReference>
<dbReference type="GO" id="GO:0006094">
    <property type="term" value="P:gluconeogenesis"/>
    <property type="evidence" value="ECO:0007669"/>
    <property type="project" value="UniProtKB-KW"/>
</dbReference>
<dbReference type="InterPro" id="IPR035482">
    <property type="entry name" value="SIS_PGI_2"/>
</dbReference>
<keyword evidence="4" id="KW-0312">Gluconeogenesis</keyword>
<dbReference type="EC" id="5.3.1.9" evidence="3"/>
<dbReference type="CDD" id="cd05015">
    <property type="entry name" value="SIS_PGI_1"/>
    <property type="match status" value="1"/>
</dbReference>
<dbReference type="GO" id="GO:0048029">
    <property type="term" value="F:monosaccharide binding"/>
    <property type="evidence" value="ECO:0007669"/>
    <property type="project" value="TreeGrafter"/>
</dbReference>
<dbReference type="PROSITE" id="PS51463">
    <property type="entry name" value="P_GLUCOSE_ISOMERASE_3"/>
    <property type="match status" value="1"/>
</dbReference>
<dbReference type="EMBL" id="CAEZWE010000108">
    <property type="protein sequence ID" value="CAB4666335.1"/>
    <property type="molecule type" value="Genomic_DNA"/>
</dbReference>